<dbReference type="PANTHER" id="PTHR32071">
    <property type="entry name" value="TRANSCRIPTIONAL REGULATORY PROTEIN"/>
    <property type="match status" value="1"/>
</dbReference>
<evidence type="ECO:0000313" key="15">
    <source>
        <dbReference type="EMBL" id="SMF81715.1"/>
    </source>
</evidence>
<dbReference type="GO" id="GO:0005524">
    <property type="term" value="F:ATP binding"/>
    <property type="evidence" value="ECO:0007669"/>
    <property type="project" value="UniProtKB-KW"/>
</dbReference>
<dbReference type="AlphaFoldDB" id="A0A1X7H8L5"/>
<accession>A0A1X7H8L5</accession>
<dbReference type="Pfam" id="PF25601">
    <property type="entry name" value="AAA_lid_14"/>
    <property type="match status" value="1"/>
</dbReference>
<dbReference type="GO" id="GO:0043565">
    <property type="term" value="F:sequence-specific DNA binding"/>
    <property type="evidence" value="ECO:0007669"/>
    <property type="project" value="InterPro"/>
</dbReference>
<evidence type="ECO:0000256" key="12">
    <source>
        <dbReference type="RuleBase" id="RU368029"/>
    </source>
</evidence>
<keyword evidence="5" id="KW-0067">ATP-binding</keyword>
<dbReference type="SMART" id="SM00065">
    <property type="entry name" value="GAF"/>
    <property type="match status" value="1"/>
</dbReference>
<evidence type="ECO:0000256" key="8">
    <source>
        <dbReference type="ARBA" id="ARBA00023125"/>
    </source>
</evidence>
<dbReference type="InterPro" id="IPR025662">
    <property type="entry name" value="Sigma_54_int_dom_ATP-bd_1"/>
</dbReference>
<dbReference type="InterPro" id="IPR058031">
    <property type="entry name" value="AAA_lid_NorR"/>
</dbReference>
<dbReference type="SMART" id="SM00382">
    <property type="entry name" value="AAA"/>
    <property type="match status" value="1"/>
</dbReference>
<dbReference type="FunFam" id="3.30.450.40:FF:000081">
    <property type="entry name" value="Vanadium nitrogenase sigma54-dependent transcriptional activator, VnfA"/>
    <property type="match status" value="1"/>
</dbReference>
<dbReference type="InterPro" id="IPR010113">
    <property type="entry name" value="Nif-specific_regulatory_prot"/>
</dbReference>
<evidence type="ECO:0000256" key="9">
    <source>
        <dbReference type="ARBA" id="ARBA00023159"/>
    </source>
</evidence>
<feature type="region of interest" description="Disordered" evidence="13">
    <location>
        <begin position="565"/>
        <end position="593"/>
    </location>
</feature>
<dbReference type="Pfam" id="PF01590">
    <property type="entry name" value="GAF"/>
    <property type="match status" value="1"/>
</dbReference>
<dbReference type="InterPro" id="IPR002197">
    <property type="entry name" value="HTH_Fis"/>
</dbReference>
<proteinExistence type="predicted"/>
<keyword evidence="10 12" id="KW-0804">Transcription</keyword>
<evidence type="ECO:0000259" key="14">
    <source>
        <dbReference type="PROSITE" id="PS50045"/>
    </source>
</evidence>
<dbReference type="Pfam" id="PF00158">
    <property type="entry name" value="Sigma54_activat"/>
    <property type="match status" value="1"/>
</dbReference>
<dbReference type="STRING" id="286727.SAMN02982917_5238"/>
<keyword evidence="8 12" id="KW-0238">DNA-binding</keyword>
<dbReference type="Gene3D" id="3.30.450.40">
    <property type="match status" value="1"/>
</dbReference>
<comment type="function">
    <text evidence="1 12">Required for activation of most nif operons, which are directly involved in nitrogen fixation.</text>
</comment>
<dbReference type="InterPro" id="IPR025944">
    <property type="entry name" value="Sigma_54_int_dom_CS"/>
</dbReference>
<evidence type="ECO:0000256" key="7">
    <source>
        <dbReference type="ARBA" id="ARBA00023015"/>
    </source>
</evidence>
<evidence type="ECO:0000256" key="6">
    <source>
        <dbReference type="ARBA" id="ARBA00023012"/>
    </source>
</evidence>
<dbReference type="Proteomes" id="UP000192936">
    <property type="component" value="Unassembled WGS sequence"/>
</dbReference>
<evidence type="ECO:0000256" key="4">
    <source>
        <dbReference type="ARBA" id="ARBA00022741"/>
    </source>
</evidence>
<comment type="subunit">
    <text evidence="2 12">Interacts with sigma-54.</text>
</comment>
<dbReference type="SUPFAM" id="SSF52540">
    <property type="entry name" value="P-loop containing nucleoside triphosphate hydrolases"/>
    <property type="match status" value="1"/>
</dbReference>
<evidence type="ECO:0000256" key="10">
    <source>
        <dbReference type="ARBA" id="ARBA00023163"/>
    </source>
</evidence>
<dbReference type="GO" id="GO:0009399">
    <property type="term" value="P:nitrogen fixation"/>
    <property type="evidence" value="ECO:0007669"/>
    <property type="project" value="UniProtKB-UniRule"/>
</dbReference>
<protein>
    <recommendedName>
        <fullName evidence="3 12">Nif-specific regulatory protein</fullName>
    </recommendedName>
</protein>
<keyword evidence="7 12" id="KW-0805">Transcription regulation</keyword>
<name>A0A1X7H8L5_9PROT</name>
<keyword evidence="6 12" id="KW-0902">Two-component regulatory system</keyword>
<evidence type="ECO:0000313" key="16">
    <source>
        <dbReference type="Proteomes" id="UP000192936"/>
    </source>
</evidence>
<dbReference type="InterPro" id="IPR003593">
    <property type="entry name" value="AAA+_ATPase"/>
</dbReference>
<feature type="compositionally biased region" description="Pro residues" evidence="13">
    <location>
        <begin position="565"/>
        <end position="577"/>
    </location>
</feature>
<keyword evidence="11 12" id="KW-0535">Nitrogen fixation</keyword>
<gene>
    <name evidence="15" type="ORF">SAMN02982917_5238</name>
</gene>
<dbReference type="RefSeq" id="WP_085090026.1">
    <property type="nucleotide sequence ID" value="NZ_FXAK01000007.1"/>
</dbReference>
<dbReference type="CDD" id="cd00009">
    <property type="entry name" value="AAA"/>
    <property type="match status" value="1"/>
</dbReference>
<feature type="region of interest" description="Disordered" evidence="13">
    <location>
        <begin position="478"/>
        <end position="522"/>
    </location>
</feature>
<dbReference type="SUPFAM" id="SSF55781">
    <property type="entry name" value="GAF domain-like"/>
    <property type="match status" value="1"/>
</dbReference>
<keyword evidence="9 12" id="KW-0010">Activator</keyword>
<dbReference type="GO" id="GO:0003700">
    <property type="term" value="F:DNA-binding transcription factor activity"/>
    <property type="evidence" value="ECO:0007669"/>
    <property type="project" value="UniProtKB-UniRule"/>
</dbReference>
<dbReference type="PROSITE" id="PS00675">
    <property type="entry name" value="SIGMA54_INTERACT_1"/>
    <property type="match status" value="1"/>
</dbReference>
<organism evidence="15 16">
    <name type="scientific">Azospirillum oryzae</name>
    <dbReference type="NCBI Taxonomy" id="286727"/>
    <lineage>
        <taxon>Bacteria</taxon>
        <taxon>Pseudomonadati</taxon>
        <taxon>Pseudomonadota</taxon>
        <taxon>Alphaproteobacteria</taxon>
        <taxon>Rhodospirillales</taxon>
        <taxon>Azospirillaceae</taxon>
        <taxon>Azospirillum</taxon>
    </lineage>
</organism>
<dbReference type="PROSITE" id="PS00676">
    <property type="entry name" value="SIGMA54_INTERACT_2"/>
    <property type="match status" value="1"/>
</dbReference>
<dbReference type="PRINTS" id="PR01590">
    <property type="entry name" value="HTHFIS"/>
</dbReference>
<dbReference type="Pfam" id="PF02954">
    <property type="entry name" value="HTH_8"/>
    <property type="match status" value="1"/>
</dbReference>
<evidence type="ECO:0000256" key="2">
    <source>
        <dbReference type="ARBA" id="ARBA00011135"/>
    </source>
</evidence>
<dbReference type="InterPro" id="IPR029016">
    <property type="entry name" value="GAF-like_dom_sf"/>
</dbReference>
<dbReference type="PROSITE" id="PS50045">
    <property type="entry name" value="SIGMA54_INTERACT_4"/>
    <property type="match status" value="1"/>
</dbReference>
<dbReference type="Gene3D" id="1.10.8.60">
    <property type="match status" value="1"/>
</dbReference>
<evidence type="ECO:0000256" key="5">
    <source>
        <dbReference type="ARBA" id="ARBA00022840"/>
    </source>
</evidence>
<dbReference type="NCBIfam" id="TIGR01817">
    <property type="entry name" value="nifA"/>
    <property type="match status" value="1"/>
</dbReference>
<keyword evidence="4" id="KW-0547">Nucleotide-binding</keyword>
<dbReference type="OrthoDB" id="9770562at2"/>
<dbReference type="InterPro" id="IPR025943">
    <property type="entry name" value="Sigma_54_int_dom_ATP-bd_2"/>
</dbReference>
<dbReference type="InterPro" id="IPR002078">
    <property type="entry name" value="Sigma_54_int"/>
</dbReference>
<dbReference type="FunFam" id="1.10.10.60:FF:000765">
    <property type="match status" value="1"/>
</dbReference>
<reference evidence="15 16" key="1">
    <citation type="submission" date="2017-04" db="EMBL/GenBank/DDBJ databases">
        <authorList>
            <person name="Afonso C.L."/>
            <person name="Miller P.J."/>
            <person name="Scott M.A."/>
            <person name="Spackman E."/>
            <person name="Goraichik I."/>
            <person name="Dimitrov K.M."/>
            <person name="Suarez D.L."/>
            <person name="Swayne D.E."/>
        </authorList>
    </citation>
    <scope>NUCLEOTIDE SEQUENCE [LARGE SCALE GENOMIC DNA]</scope>
    <source>
        <strain evidence="15 16">A2P</strain>
    </source>
</reference>
<feature type="domain" description="Sigma-54 factor interaction" evidence="14">
    <location>
        <begin position="207"/>
        <end position="435"/>
    </location>
</feature>
<dbReference type="FunFam" id="3.40.50.300:FF:000006">
    <property type="entry name" value="DNA-binding transcriptional regulator NtrC"/>
    <property type="match status" value="1"/>
</dbReference>
<evidence type="ECO:0000256" key="11">
    <source>
        <dbReference type="ARBA" id="ARBA00023231"/>
    </source>
</evidence>
<dbReference type="Gene3D" id="3.40.50.300">
    <property type="entry name" value="P-loop containing nucleotide triphosphate hydrolases"/>
    <property type="match status" value="1"/>
</dbReference>
<evidence type="ECO:0000256" key="13">
    <source>
        <dbReference type="SAM" id="MobiDB-lite"/>
    </source>
</evidence>
<dbReference type="PANTHER" id="PTHR32071:SF117">
    <property type="entry name" value="PTS-DEPENDENT DIHYDROXYACETONE KINASE OPERON REGULATORY PROTEIN-RELATED"/>
    <property type="match status" value="1"/>
</dbReference>
<dbReference type="Gene3D" id="1.10.10.60">
    <property type="entry name" value="Homeodomain-like"/>
    <property type="match status" value="1"/>
</dbReference>
<dbReference type="GO" id="GO:0000160">
    <property type="term" value="P:phosphorelay signal transduction system"/>
    <property type="evidence" value="ECO:0007669"/>
    <property type="project" value="UniProtKB-UniRule"/>
</dbReference>
<dbReference type="PROSITE" id="PS00688">
    <property type="entry name" value="SIGMA54_INTERACT_3"/>
    <property type="match status" value="1"/>
</dbReference>
<dbReference type="InterPro" id="IPR027417">
    <property type="entry name" value="P-loop_NTPase"/>
</dbReference>
<evidence type="ECO:0000256" key="3">
    <source>
        <dbReference type="ARBA" id="ARBA00015308"/>
    </source>
</evidence>
<evidence type="ECO:0000256" key="1">
    <source>
        <dbReference type="ARBA" id="ARBA00002167"/>
    </source>
</evidence>
<dbReference type="InterPro" id="IPR003018">
    <property type="entry name" value="GAF"/>
</dbReference>
<dbReference type="EMBL" id="FXAK01000007">
    <property type="protein sequence ID" value="SMF81715.1"/>
    <property type="molecule type" value="Genomic_DNA"/>
</dbReference>
<sequence length="638" mass="68219">MPSAAQSASSSSLELLTIYEVSKILGSSLDLEQTLREVLRALSYQLQMHRGRVYLQGEDGALRLVAAQGLPKDSPAQEIDYNQGEGISGRILKTGMPAVVPNLAEEPLFNNRSGGRDDLDEQVASLVGVPIKAAGTVIGVLTIDRISDDGPSGHFGSDVRFLTMVANLIGQTVRLHRTVAEERRFMMRETFRVQKELRPVVAPVNDVVCTSPNMVDVLAQVHRVAPFKSTVLIRGESGTGKELIARAIHNLSPRKDAPFIRVNCAALPESLLESELFGHEKGSFTGAQKDHKGRFELASGGTLFLDEIGDISSNFQAKLLRVLQEQEFERVGGSKTIKTDVRLICATNLNLEEAVGHGKFRADLYFRINVVTIHLPPLRERRGDIATLAKHFVAKFGRDNGLNLDIAAEALEVLNRCTWPGNVRELENCIERAATQCRNGTIRVPDLSCSMNLCNSSVLFQYRTMGAAVGGLAPSMSGTPTNPAAGNPGVGNPAQGRAQPAPMNGSAMPPAVPAPANGAPNGAPNGAQWPACASGCGAGPMPVCGASKPLPPSAIVPLPAPQPAVSAPPIPSAPAPQPAAAGPDLPLDEPESGPLRDRLVWAMERTGWVQAKAARLLGMTTRQVSYALRKYNIEIKRF</sequence>